<evidence type="ECO:0000313" key="1">
    <source>
        <dbReference type="EMBL" id="MBX70390.1"/>
    </source>
</evidence>
<name>A0A2P2QTN5_RHIMU</name>
<reference evidence="1" key="1">
    <citation type="submission" date="2018-02" db="EMBL/GenBank/DDBJ databases">
        <title>Rhizophora mucronata_Transcriptome.</title>
        <authorList>
            <person name="Meera S.P."/>
            <person name="Sreeshan A."/>
            <person name="Augustine A."/>
        </authorList>
    </citation>
    <scope>NUCLEOTIDE SEQUENCE</scope>
    <source>
        <tissue evidence="1">Leaf</tissue>
    </source>
</reference>
<proteinExistence type="predicted"/>
<dbReference type="EMBL" id="GGEC01089906">
    <property type="protein sequence ID" value="MBX70390.1"/>
    <property type="molecule type" value="Transcribed_RNA"/>
</dbReference>
<protein>
    <submittedName>
        <fullName evidence="1">Uncharacterized protein</fullName>
    </submittedName>
</protein>
<sequence length="21" mass="2367">MITNAFFVPKGEAIVPCFMNH</sequence>
<organism evidence="1">
    <name type="scientific">Rhizophora mucronata</name>
    <name type="common">Asiatic mangrove</name>
    <dbReference type="NCBI Taxonomy" id="61149"/>
    <lineage>
        <taxon>Eukaryota</taxon>
        <taxon>Viridiplantae</taxon>
        <taxon>Streptophyta</taxon>
        <taxon>Embryophyta</taxon>
        <taxon>Tracheophyta</taxon>
        <taxon>Spermatophyta</taxon>
        <taxon>Magnoliopsida</taxon>
        <taxon>eudicotyledons</taxon>
        <taxon>Gunneridae</taxon>
        <taxon>Pentapetalae</taxon>
        <taxon>rosids</taxon>
        <taxon>fabids</taxon>
        <taxon>Malpighiales</taxon>
        <taxon>Rhizophoraceae</taxon>
        <taxon>Rhizophora</taxon>
    </lineage>
</organism>
<dbReference type="AlphaFoldDB" id="A0A2P2QTN5"/>
<accession>A0A2P2QTN5</accession>